<dbReference type="Gene3D" id="3.40.50.720">
    <property type="entry name" value="NAD(P)-binding Rossmann-like Domain"/>
    <property type="match status" value="1"/>
</dbReference>
<evidence type="ECO:0000313" key="7">
    <source>
        <dbReference type="EMBL" id="MCD7462869.1"/>
    </source>
</evidence>
<evidence type="ECO:0000256" key="5">
    <source>
        <dbReference type="ARBA" id="ARBA00023002"/>
    </source>
</evidence>
<gene>
    <name evidence="7" type="ORF">HAX54_049557</name>
</gene>
<dbReference type="EMBL" id="JACEIK010000842">
    <property type="protein sequence ID" value="MCD7462869.1"/>
    <property type="molecule type" value="Genomic_DNA"/>
</dbReference>
<evidence type="ECO:0000256" key="2">
    <source>
        <dbReference type="ARBA" id="ARBA00006484"/>
    </source>
</evidence>
<keyword evidence="6" id="KW-1133">Transmembrane helix</keyword>
<dbReference type="Pfam" id="PF00106">
    <property type="entry name" value="adh_short"/>
    <property type="match status" value="1"/>
</dbReference>
<comment type="similarity">
    <text evidence="2">Belongs to the short-chain dehydrogenases/reductases (SDR) family.</text>
</comment>
<keyword evidence="6" id="KW-0472">Membrane</keyword>
<dbReference type="PANTHER" id="PTHR43391">
    <property type="entry name" value="RETINOL DEHYDROGENASE-RELATED"/>
    <property type="match status" value="1"/>
</dbReference>
<name>A0ABS8SV08_DATST</name>
<comment type="caution">
    <text evidence="7">The sequence shown here is derived from an EMBL/GenBank/DDBJ whole genome shotgun (WGS) entry which is preliminary data.</text>
</comment>
<keyword evidence="3" id="KW-0521">NADP</keyword>
<evidence type="ECO:0000256" key="1">
    <source>
        <dbReference type="ARBA" id="ARBA00004606"/>
    </source>
</evidence>
<keyword evidence="5" id="KW-0560">Oxidoreductase</keyword>
<dbReference type="Proteomes" id="UP000823775">
    <property type="component" value="Unassembled WGS sequence"/>
</dbReference>
<evidence type="ECO:0000313" key="8">
    <source>
        <dbReference type="Proteomes" id="UP000823775"/>
    </source>
</evidence>
<keyword evidence="8" id="KW-1185">Reference proteome</keyword>
<proteinExistence type="inferred from homology"/>
<evidence type="ECO:0000256" key="6">
    <source>
        <dbReference type="SAM" id="Phobius"/>
    </source>
</evidence>
<reference evidence="7 8" key="1">
    <citation type="journal article" date="2021" name="BMC Genomics">
        <title>Datura genome reveals duplications of psychoactive alkaloid biosynthetic genes and high mutation rate following tissue culture.</title>
        <authorList>
            <person name="Rajewski A."/>
            <person name="Carter-House D."/>
            <person name="Stajich J."/>
            <person name="Litt A."/>
        </authorList>
    </citation>
    <scope>NUCLEOTIDE SEQUENCE [LARGE SCALE GENOMIC DNA]</scope>
    <source>
        <strain evidence="7">AR-01</strain>
    </source>
</reference>
<feature type="transmembrane region" description="Helical" evidence="6">
    <location>
        <begin position="15"/>
        <end position="34"/>
    </location>
</feature>
<dbReference type="SUPFAM" id="SSF51735">
    <property type="entry name" value="NAD(P)-binding Rossmann-fold domains"/>
    <property type="match status" value="1"/>
</dbReference>
<keyword evidence="6" id="KW-0812">Transmembrane</keyword>
<keyword evidence="4" id="KW-0735">Signal-anchor</keyword>
<sequence>MEFVLDLINKILNNYLPHMATTALIHFMPLYLFLKFLHFIFRSLFPENVAGKVVLITGASSGIGEHLAYEYAKKGARLVLAARRRKSLEQVADMAYWFGSPDVIPVHADVSKVEDCQRLIEEAISKFGRLDHLVTNAAVTPLYMFEDLVDVTNAAPAMDINFWGAVYVTHFAIPHLKETKGKIIAITSSAGYLPAARISFYNCVTMQASKAAVISFFETLRVEIGTQIGITIVTPGLIESEMTKGKFLTTEGKLEVDQVMRDVEMSVTPILPVEKCARSIVKSACRGDNYLTEPPWFKTLFIYRIFFPELVEWFQRWFLIPGPGKPATEAPSKILLDVTGLQEYVYPASVLSPHIKGD</sequence>
<dbReference type="InterPro" id="IPR036291">
    <property type="entry name" value="NAD(P)-bd_dom_sf"/>
</dbReference>
<dbReference type="InterPro" id="IPR002347">
    <property type="entry name" value="SDR_fam"/>
</dbReference>
<protein>
    <submittedName>
        <fullName evidence="7">Uncharacterized protein</fullName>
    </submittedName>
</protein>
<dbReference type="PRINTS" id="PR00081">
    <property type="entry name" value="GDHRDH"/>
</dbReference>
<organism evidence="7 8">
    <name type="scientific">Datura stramonium</name>
    <name type="common">Jimsonweed</name>
    <name type="synonym">Common thornapple</name>
    <dbReference type="NCBI Taxonomy" id="4076"/>
    <lineage>
        <taxon>Eukaryota</taxon>
        <taxon>Viridiplantae</taxon>
        <taxon>Streptophyta</taxon>
        <taxon>Embryophyta</taxon>
        <taxon>Tracheophyta</taxon>
        <taxon>Spermatophyta</taxon>
        <taxon>Magnoliopsida</taxon>
        <taxon>eudicotyledons</taxon>
        <taxon>Gunneridae</taxon>
        <taxon>Pentapetalae</taxon>
        <taxon>asterids</taxon>
        <taxon>lamiids</taxon>
        <taxon>Solanales</taxon>
        <taxon>Solanaceae</taxon>
        <taxon>Solanoideae</taxon>
        <taxon>Datureae</taxon>
        <taxon>Datura</taxon>
    </lineage>
</organism>
<evidence type="ECO:0000256" key="4">
    <source>
        <dbReference type="ARBA" id="ARBA00022968"/>
    </source>
</evidence>
<dbReference type="PANTHER" id="PTHR43391:SF76">
    <property type="entry name" value="11-BETA-HYDROXYSTEROID DEHYDROGENASE-LIKE 2-RELATED"/>
    <property type="match status" value="1"/>
</dbReference>
<evidence type="ECO:0000256" key="3">
    <source>
        <dbReference type="ARBA" id="ARBA00022857"/>
    </source>
</evidence>
<accession>A0ABS8SV08</accession>
<comment type="subcellular location">
    <subcellularLocation>
        <location evidence="1">Membrane</location>
        <topology evidence="1">Single-pass type II membrane protein</topology>
    </subcellularLocation>
</comment>